<keyword evidence="2" id="KW-0677">Repeat</keyword>
<organism evidence="4 5">
    <name type="scientific">Adineta steineri</name>
    <dbReference type="NCBI Taxonomy" id="433720"/>
    <lineage>
        <taxon>Eukaryota</taxon>
        <taxon>Metazoa</taxon>
        <taxon>Spiralia</taxon>
        <taxon>Gnathifera</taxon>
        <taxon>Rotifera</taxon>
        <taxon>Eurotatoria</taxon>
        <taxon>Bdelloidea</taxon>
        <taxon>Adinetida</taxon>
        <taxon>Adinetidae</taxon>
        <taxon>Adineta</taxon>
    </lineage>
</organism>
<dbReference type="InterPro" id="IPR013517">
    <property type="entry name" value="FG-GAP"/>
</dbReference>
<dbReference type="Gene3D" id="2.120.10.30">
    <property type="entry name" value="TolB, C-terminal domain"/>
    <property type="match status" value="2"/>
</dbReference>
<proteinExistence type="predicted"/>
<dbReference type="AlphaFoldDB" id="A0A815GN70"/>
<dbReference type="PROSITE" id="PS51125">
    <property type="entry name" value="NHL"/>
    <property type="match status" value="1"/>
</dbReference>
<sequence>MVENTTEGHPSLITTMYINHFCTITANNILNFRSSFTGALTILVLKYWWAAQANRKPATVITDQGQLEFKIREKYSTGYDSLPVFVSLNDINDDNRSDIIVANEKASNVGIFFNVQGSSFRQQITYSTGSSAAPQYISVVDVNDDGKPDIIVASNAGTNVGFLVNKESGQFHGIRLSGTGNRAYPPVVGDVNSDKKPDIIVTNENTNTIRVFLNSDHGQFSLRNQYQIPYGFGVTWLQVVDVNSDTHPDTIVANSDGGSIGIFFNVGDGTFTNWTTFSTEIGSQPSSISVVDVNGDNKPDLIVGNFKTSNIGILLNAGNGKFLNQTIYSTGHYSEPRSVVVADINCDNKPDIIVANSNKENIGIFLNFGNGTFQPQRTYATGVSTKPWSVTVGQGKPECDKWKQHGTTVAGVNGRGDQLNQLNGPTGIYIDDNKAIFIADSSNHRIVEWKHNSTIGQIVAGGNGKGNREDQLNSPSDVVVDKEKNAIIICDAGNFRVMRWFRQSQTDPHILISNISCDGVAIDKNGSIYVFDRIKSEVRRWKEGDIDGTLVAGGNGNLLNQWTTPGRLFVDKDYSVYVSDIKNYRIMKWENDAKEGVVVAGGNGQGVGLNQFSYPLGVIVDNLGQIIIVDYLNCRVMSWREGDTVGSIVVGGNGVGERPNQLNLPGVVSFDVEGNLYVADSGNHRVQKYELCTE</sequence>
<dbReference type="InterPro" id="IPR028994">
    <property type="entry name" value="Integrin_alpha_N"/>
</dbReference>
<dbReference type="SUPFAM" id="SSF69318">
    <property type="entry name" value="Integrin alpha N-terminal domain"/>
    <property type="match status" value="2"/>
</dbReference>
<evidence type="ECO:0000256" key="3">
    <source>
        <dbReference type="PROSITE-ProRule" id="PRU00504"/>
    </source>
</evidence>
<feature type="repeat" description="NHL" evidence="3">
    <location>
        <begin position="656"/>
        <end position="692"/>
    </location>
</feature>
<dbReference type="Pfam" id="PF13517">
    <property type="entry name" value="FG-GAP_3"/>
    <property type="match status" value="2"/>
</dbReference>
<keyword evidence="1" id="KW-0732">Signal</keyword>
<evidence type="ECO:0000256" key="1">
    <source>
        <dbReference type="ARBA" id="ARBA00022729"/>
    </source>
</evidence>
<evidence type="ECO:0000256" key="2">
    <source>
        <dbReference type="ARBA" id="ARBA00022737"/>
    </source>
</evidence>
<dbReference type="Gene3D" id="2.130.10.130">
    <property type="entry name" value="Integrin alpha, N-terminal"/>
    <property type="match status" value="1"/>
</dbReference>
<dbReference type="Gene3D" id="2.40.10.500">
    <property type="match status" value="1"/>
</dbReference>
<comment type="caution">
    <text evidence="4">The sequence shown here is derived from an EMBL/GenBank/DDBJ whole genome shotgun (WGS) entry which is preliminary data.</text>
</comment>
<name>A0A815GN70_9BILA</name>
<dbReference type="EMBL" id="CAJNOG010000714">
    <property type="protein sequence ID" value="CAF1342245.1"/>
    <property type="molecule type" value="Genomic_DNA"/>
</dbReference>
<dbReference type="CDD" id="cd05819">
    <property type="entry name" value="NHL"/>
    <property type="match status" value="1"/>
</dbReference>
<evidence type="ECO:0000313" key="4">
    <source>
        <dbReference type="EMBL" id="CAF1342245.1"/>
    </source>
</evidence>
<dbReference type="InterPro" id="IPR001258">
    <property type="entry name" value="NHL_repeat"/>
</dbReference>
<dbReference type="PANTHER" id="PTHR45460:SF2">
    <property type="entry name" value="ALPHA 1,3 GLUCANASE, GH71 FAMILY (EUROFUNG)"/>
    <property type="match status" value="1"/>
</dbReference>
<dbReference type="SUPFAM" id="SSF101898">
    <property type="entry name" value="NHL repeat"/>
    <property type="match status" value="1"/>
</dbReference>
<accession>A0A815GN70</accession>
<dbReference type="PANTHER" id="PTHR45460">
    <property type="entry name" value="SIMILAR TO CYSTEINE PROTEINASE"/>
    <property type="match status" value="1"/>
</dbReference>
<dbReference type="Proteomes" id="UP000663845">
    <property type="component" value="Unassembled WGS sequence"/>
</dbReference>
<evidence type="ECO:0000313" key="5">
    <source>
        <dbReference type="Proteomes" id="UP000663845"/>
    </source>
</evidence>
<dbReference type="InterPro" id="IPR011042">
    <property type="entry name" value="6-blade_b-propeller_TolB-like"/>
</dbReference>
<dbReference type="Pfam" id="PF01436">
    <property type="entry name" value="NHL"/>
    <property type="match status" value="2"/>
</dbReference>
<gene>
    <name evidence="4" type="ORF">JYZ213_LOCUS34562</name>
</gene>
<reference evidence="4" key="1">
    <citation type="submission" date="2021-02" db="EMBL/GenBank/DDBJ databases">
        <authorList>
            <person name="Nowell W R."/>
        </authorList>
    </citation>
    <scope>NUCLEOTIDE SEQUENCE</scope>
</reference>
<dbReference type="Gene3D" id="2.30.30.100">
    <property type="match status" value="2"/>
</dbReference>
<protein>
    <submittedName>
        <fullName evidence="4">Uncharacterized protein</fullName>
    </submittedName>
</protein>